<feature type="binding site" evidence="3">
    <location>
        <position position="28"/>
    </location>
    <ligand>
        <name>Zn(2+)</name>
        <dbReference type="ChEBI" id="CHEBI:29105"/>
    </ligand>
</feature>
<dbReference type="PANTHER" id="PTHR36150">
    <property type="entry name" value="DNA GYRASE INHIBITOR YACG"/>
    <property type="match status" value="1"/>
</dbReference>
<dbReference type="EMBL" id="JAEDAL010000002">
    <property type="protein sequence ID" value="MBH9552451.1"/>
    <property type="molecule type" value="Genomic_DNA"/>
</dbReference>
<keyword evidence="1 3" id="KW-0479">Metal-binding</keyword>
<dbReference type="Pfam" id="PF03884">
    <property type="entry name" value="YacG"/>
    <property type="match status" value="1"/>
</dbReference>
<dbReference type="GO" id="GO:0008270">
    <property type="term" value="F:zinc ion binding"/>
    <property type="evidence" value="ECO:0007669"/>
    <property type="project" value="UniProtKB-UniRule"/>
</dbReference>
<evidence type="ECO:0000313" key="6">
    <source>
        <dbReference type="Proteomes" id="UP000620139"/>
    </source>
</evidence>
<comment type="subunit">
    <text evidence="3">Interacts with GyrB.</text>
</comment>
<gene>
    <name evidence="3 5" type="primary">yacG</name>
    <name evidence="5" type="ORF">I7X43_06245</name>
</gene>
<dbReference type="HAMAP" id="MF_00649">
    <property type="entry name" value="DNA_gyrase_inhibitor_YacG"/>
    <property type="match status" value="1"/>
</dbReference>
<proteinExistence type="inferred from homology"/>
<evidence type="ECO:0000256" key="2">
    <source>
        <dbReference type="ARBA" id="ARBA00022833"/>
    </source>
</evidence>
<name>A0A931IZ30_9BURK</name>
<dbReference type="AlphaFoldDB" id="A0A931IZ30"/>
<comment type="cofactor">
    <cofactor evidence="3">
        <name>Zn(2+)</name>
        <dbReference type="ChEBI" id="CHEBI:29105"/>
    </cofactor>
    <text evidence="3">Binds 1 zinc ion.</text>
</comment>
<dbReference type="GO" id="GO:0008657">
    <property type="term" value="F:DNA topoisomerase type II (double strand cut, ATP-hydrolyzing) inhibitor activity"/>
    <property type="evidence" value="ECO:0007669"/>
    <property type="project" value="UniProtKB-UniRule"/>
</dbReference>
<evidence type="ECO:0000256" key="3">
    <source>
        <dbReference type="HAMAP-Rule" id="MF_00649"/>
    </source>
</evidence>
<dbReference type="RefSeq" id="WP_198100061.1">
    <property type="nucleotide sequence ID" value="NZ_JAEDAL010000002.1"/>
</dbReference>
<dbReference type="SUPFAM" id="SSF57716">
    <property type="entry name" value="Glucocorticoid receptor-like (DNA-binding domain)"/>
    <property type="match status" value="1"/>
</dbReference>
<feature type="binding site" evidence="3">
    <location>
        <position position="12"/>
    </location>
    <ligand>
        <name>Zn(2+)</name>
        <dbReference type="ChEBI" id="CHEBI:29105"/>
    </ligand>
</feature>
<feature type="region of interest" description="Disordered" evidence="4">
    <location>
        <begin position="50"/>
        <end position="69"/>
    </location>
</feature>
<protein>
    <recommendedName>
        <fullName evidence="3">DNA gyrase inhibitor YacG</fullName>
    </recommendedName>
</protein>
<keyword evidence="6" id="KW-1185">Reference proteome</keyword>
<feature type="binding site" evidence="3">
    <location>
        <position position="32"/>
    </location>
    <ligand>
        <name>Zn(2+)</name>
        <dbReference type="ChEBI" id="CHEBI:29105"/>
    </ligand>
</feature>
<dbReference type="PANTHER" id="PTHR36150:SF1">
    <property type="entry name" value="DNA GYRASE INHIBITOR YACG"/>
    <property type="match status" value="1"/>
</dbReference>
<dbReference type="InterPro" id="IPR005584">
    <property type="entry name" value="DNA_gyrase_inhibitor_YacG"/>
</dbReference>
<feature type="binding site" evidence="3">
    <location>
        <position position="9"/>
    </location>
    <ligand>
        <name>Zn(2+)</name>
        <dbReference type="ChEBI" id="CHEBI:29105"/>
    </ligand>
</feature>
<organism evidence="5 6">
    <name type="scientific">Inhella gelatinilytica</name>
    <dbReference type="NCBI Taxonomy" id="2795030"/>
    <lineage>
        <taxon>Bacteria</taxon>
        <taxon>Pseudomonadati</taxon>
        <taxon>Pseudomonadota</taxon>
        <taxon>Betaproteobacteria</taxon>
        <taxon>Burkholderiales</taxon>
        <taxon>Sphaerotilaceae</taxon>
        <taxon>Inhella</taxon>
    </lineage>
</organism>
<evidence type="ECO:0000313" key="5">
    <source>
        <dbReference type="EMBL" id="MBH9552451.1"/>
    </source>
</evidence>
<comment type="similarity">
    <text evidence="3">Belongs to the DNA gyrase inhibitor YacG family.</text>
</comment>
<comment type="function">
    <text evidence="3">Inhibits all the catalytic activities of DNA gyrase by preventing its interaction with DNA. Acts by binding directly to the C-terminal domain of GyrB, which probably disrupts DNA binding by the gyrase.</text>
</comment>
<accession>A0A931IZ30</accession>
<keyword evidence="2 3" id="KW-0862">Zinc</keyword>
<dbReference type="Gene3D" id="3.30.50.10">
    <property type="entry name" value="Erythroid Transcription Factor GATA-1, subunit A"/>
    <property type="match status" value="1"/>
</dbReference>
<dbReference type="GO" id="GO:0006355">
    <property type="term" value="P:regulation of DNA-templated transcription"/>
    <property type="evidence" value="ECO:0007669"/>
    <property type="project" value="InterPro"/>
</dbReference>
<evidence type="ECO:0000256" key="4">
    <source>
        <dbReference type="SAM" id="MobiDB-lite"/>
    </source>
</evidence>
<dbReference type="Proteomes" id="UP000620139">
    <property type="component" value="Unassembled WGS sequence"/>
</dbReference>
<dbReference type="InterPro" id="IPR013088">
    <property type="entry name" value="Znf_NHR/GATA"/>
</dbReference>
<comment type="caution">
    <text evidence="5">The sequence shown here is derived from an EMBL/GenBank/DDBJ whole genome shotgun (WGS) entry which is preliminary data.</text>
</comment>
<sequence length="69" mass="7714">MSGVREVPCPKCGQFAVFAPSNPYRPFCSARCREHDLGDWGNERFRIEVHPEPEAEGTGVMPQPPEEAI</sequence>
<reference evidence="5" key="1">
    <citation type="submission" date="2020-12" db="EMBL/GenBank/DDBJ databases">
        <title>The genome sequence of Inhella sp. 4Y17.</title>
        <authorList>
            <person name="Liu Y."/>
        </authorList>
    </citation>
    <scope>NUCLEOTIDE SEQUENCE</scope>
    <source>
        <strain evidence="5">4Y10</strain>
    </source>
</reference>
<evidence type="ECO:0000256" key="1">
    <source>
        <dbReference type="ARBA" id="ARBA00022723"/>
    </source>
</evidence>